<evidence type="ECO:0000313" key="3">
    <source>
        <dbReference type="Proteomes" id="UP000237105"/>
    </source>
</evidence>
<accession>A0A2P5AAS0</accession>
<proteinExistence type="predicted"/>
<feature type="region of interest" description="Disordered" evidence="1">
    <location>
        <begin position="1"/>
        <end position="81"/>
    </location>
</feature>
<feature type="compositionally biased region" description="Basic and acidic residues" evidence="1">
    <location>
        <begin position="37"/>
        <end position="52"/>
    </location>
</feature>
<evidence type="ECO:0000313" key="2">
    <source>
        <dbReference type="EMBL" id="PON33635.1"/>
    </source>
</evidence>
<dbReference type="OrthoDB" id="10491446at2759"/>
<protein>
    <submittedName>
        <fullName evidence="2">Uncharacterized protein</fullName>
    </submittedName>
</protein>
<evidence type="ECO:0000256" key="1">
    <source>
        <dbReference type="SAM" id="MobiDB-lite"/>
    </source>
</evidence>
<reference evidence="3" key="1">
    <citation type="submission" date="2016-06" db="EMBL/GenBank/DDBJ databases">
        <title>Parallel loss of symbiosis genes in relatives of nitrogen-fixing non-legume Parasponia.</title>
        <authorList>
            <person name="Van Velzen R."/>
            <person name="Holmer R."/>
            <person name="Bu F."/>
            <person name="Rutten L."/>
            <person name="Van Zeijl A."/>
            <person name="Liu W."/>
            <person name="Santuari L."/>
            <person name="Cao Q."/>
            <person name="Sharma T."/>
            <person name="Shen D."/>
            <person name="Roswanjaya Y."/>
            <person name="Wardhani T."/>
            <person name="Kalhor M.S."/>
            <person name="Jansen J."/>
            <person name="Van den Hoogen J."/>
            <person name="Gungor B."/>
            <person name="Hartog M."/>
            <person name="Hontelez J."/>
            <person name="Verver J."/>
            <person name="Yang W.-C."/>
            <person name="Schijlen E."/>
            <person name="Repin R."/>
            <person name="Schilthuizen M."/>
            <person name="Schranz E."/>
            <person name="Heidstra R."/>
            <person name="Miyata K."/>
            <person name="Fedorova E."/>
            <person name="Kohlen W."/>
            <person name="Bisseling T."/>
            <person name="Smit S."/>
            <person name="Geurts R."/>
        </authorList>
    </citation>
    <scope>NUCLEOTIDE SEQUENCE [LARGE SCALE GENOMIC DNA]</scope>
    <source>
        <strain evidence="3">cv. WU1-14</strain>
    </source>
</reference>
<sequence>MDISAGAQGPPGSGKSDKRPPPPHLHRTSPQPPATTKPRERSIPSPGKEKTRPPPPRRYPPKRRLGGRASRWPEPPVRSPW</sequence>
<dbReference type="Proteomes" id="UP000237105">
    <property type="component" value="Unassembled WGS sequence"/>
</dbReference>
<organism evidence="2 3">
    <name type="scientific">Parasponia andersonii</name>
    <name type="common">Sponia andersonii</name>
    <dbReference type="NCBI Taxonomy" id="3476"/>
    <lineage>
        <taxon>Eukaryota</taxon>
        <taxon>Viridiplantae</taxon>
        <taxon>Streptophyta</taxon>
        <taxon>Embryophyta</taxon>
        <taxon>Tracheophyta</taxon>
        <taxon>Spermatophyta</taxon>
        <taxon>Magnoliopsida</taxon>
        <taxon>eudicotyledons</taxon>
        <taxon>Gunneridae</taxon>
        <taxon>Pentapetalae</taxon>
        <taxon>rosids</taxon>
        <taxon>fabids</taxon>
        <taxon>Rosales</taxon>
        <taxon>Cannabaceae</taxon>
        <taxon>Parasponia</taxon>
    </lineage>
</organism>
<comment type="caution">
    <text evidence="2">The sequence shown here is derived from an EMBL/GenBank/DDBJ whole genome shotgun (WGS) entry which is preliminary data.</text>
</comment>
<gene>
    <name evidence="2" type="ORF">PanWU01x14_351120</name>
</gene>
<name>A0A2P5AAS0_PARAD</name>
<keyword evidence="3" id="KW-1185">Reference proteome</keyword>
<dbReference type="EMBL" id="JXTB01000714">
    <property type="protein sequence ID" value="PON33635.1"/>
    <property type="molecule type" value="Genomic_DNA"/>
</dbReference>
<dbReference type="AlphaFoldDB" id="A0A2P5AAS0"/>